<evidence type="ECO:0000256" key="1">
    <source>
        <dbReference type="SAM" id="Phobius"/>
    </source>
</evidence>
<comment type="caution">
    <text evidence="3">The sequence shown here is derived from an EMBL/GenBank/DDBJ whole genome shotgun (WGS) entry which is preliminary data.</text>
</comment>
<gene>
    <name evidence="3" type="ORF">UT63_C0002G0031</name>
</gene>
<feature type="transmembrane region" description="Helical" evidence="1">
    <location>
        <begin position="69"/>
        <end position="90"/>
    </location>
</feature>
<feature type="transmembrane region" description="Helical" evidence="1">
    <location>
        <begin position="174"/>
        <end position="193"/>
    </location>
</feature>
<dbReference type="PANTHER" id="PTHR14969:SF13">
    <property type="entry name" value="AT30094P"/>
    <property type="match status" value="1"/>
</dbReference>
<keyword evidence="1" id="KW-0472">Membrane</keyword>
<dbReference type="Gene3D" id="1.20.144.10">
    <property type="entry name" value="Phosphatidic acid phosphatase type 2/haloperoxidase"/>
    <property type="match status" value="1"/>
</dbReference>
<keyword evidence="1" id="KW-1133">Transmembrane helix</keyword>
<dbReference type="SMART" id="SM00014">
    <property type="entry name" value="acidPPc"/>
    <property type="match status" value="1"/>
</dbReference>
<evidence type="ECO:0000313" key="3">
    <source>
        <dbReference type="EMBL" id="KKR34386.1"/>
    </source>
</evidence>
<keyword evidence="1" id="KW-0812">Transmembrane</keyword>
<dbReference type="InterPro" id="IPR000326">
    <property type="entry name" value="PAP2/HPO"/>
</dbReference>
<organism evidence="3 4">
    <name type="scientific">Candidatus Gottesmanbacteria bacterium GW2011_GWC2_39_8</name>
    <dbReference type="NCBI Taxonomy" id="1618450"/>
    <lineage>
        <taxon>Bacteria</taxon>
        <taxon>Candidatus Gottesmaniibacteriota</taxon>
    </lineage>
</organism>
<dbReference type="AlphaFoldDB" id="A0A0G0QAM3"/>
<feature type="transmembrane region" description="Helical" evidence="1">
    <location>
        <begin position="149"/>
        <end position="168"/>
    </location>
</feature>
<evidence type="ECO:0000313" key="4">
    <source>
        <dbReference type="Proteomes" id="UP000034539"/>
    </source>
</evidence>
<accession>A0A0G0QAM3</accession>
<dbReference type="InterPro" id="IPR036938">
    <property type="entry name" value="PAP2/HPO_sf"/>
</dbReference>
<evidence type="ECO:0000259" key="2">
    <source>
        <dbReference type="SMART" id="SM00014"/>
    </source>
</evidence>
<dbReference type="GO" id="GO:0042392">
    <property type="term" value="F:sphingosine-1-phosphate phosphatase activity"/>
    <property type="evidence" value="ECO:0007669"/>
    <property type="project" value="TreeGrafter"/>
</dbReference>
<proteinExistence type="predicted"/>
<sequence>MGAFVVFSYFVHKNLFYSIDFDTTVRLQDKISRRFDFPFSIFSILGSSEVTVLLIGIVFLTVLIKRRHFFLGIIMFFLMYGFELFGKFFVYHPGPPFMFLRYDLGFLFPSSYVSTKYSYPSGHTARTIFLGILFLYILTNIKSPKIKGILSILIVMFMATMIVSRVYLGEHWSSDVVGGILLGASMSSLAIAFW</sequence>
<feature type="transmembrane region" description="Helical" evidence="1">
    <location>
        <begin position="39"/>
        <end position="62"/>
    </location>
</feature>
<protein>
    <recommendedName>
        <fullName evidence="2">Phosphatidic acid phosphatase type 2/haloperoxidase domain-containing protein</fullName>
    </recommendedName>
</protein>
<dbReference type="EMBL" id="LBXN01000002">
    <property type="protein sequence ID" value="KKR34386.1"/>
    <property type="molecule type" value="Genomic_DNA"/>
</dbReference>
<dbReference type="Proteomes" id="UP000034539">
    <property type="component" value="Unassembled WGS sequence"/>
</dbReference>
<feature type="domain" description="Phosphatidic acid phosphatase type 2/haloperoxidase" evidence="2">
    <location>
        <begin position="70"/>
        <end position="191"/>
    </location>
</feature>
<dbReference type="PANTHER" id="PTHR14969">
    <property type="entry name" value="SPHINGOSINE-1-PHOSPHATE PHOSPHOHYDROLASE"/>
    <property type="match status" value="1"/>
</dbReference>
<feature type="transmembrane region" description="Helical" evidence="1">
    <location>
        <begin position="117"/>
        <end position="137"/>
    </location>
</feature>
<name>A0A0G0QAM3_9BACT</name>
<reference evidence="3 4" key="1">
    <citation type="journal article" date="2015" name="Nature">
        <title>rRNA introns, odd ribosomes, and small enigmatic genomes across a large radiation of phyla.</title>
        <authorList>
            <person name="Brown C.T."/>
            <person name="Hug L.A."/>
            <person name="Thomas B.C."/>
            <person name="Sharon I."/>
            <person name="Castelle C.J."/>
            <person name="Singh A."/>
            <person name="Wilkins M.J."/>
            <person name="Williams K.H."/>
            <person name="Banfield J.F."/>
        </authorList>
    </citation>
    <scope>NUCLEOTIDE SEQUENCE [LARGE SCALE GENOMIC DNA]</scope>
</reference>
<dbReference type="SUPFAM" id="SSF48317">
    <property type="entry name" value="Acid phosphatase/Vanadium-dependent haloperoxidase"/>
    <property type="match status" value="1"/>
</dbReference>
<dbReference type="Pfam" id="PF01569">
    <property type="entry name" value="PAP2"/>
    <property type="match status" value="1"/>
</dbReference>